<dbReference type="InterPro" id="IPR036369">
    <property type="entry name" value="HIPIP_sf"/>
</dbReference>
<evidence type="ECO:0000256" key="1">
    <source>
        <dbReference type="ARBA" id="ARBA00022448"/>
    </source>
</evidence>
<keyword evidence="6 7" id="KW-0411">Iron-sulfur</keyword>
<comment type="function">
    <text evidence="7">Specific class of high-redox-potential 4Fe-4S ferredoxins. Functions in anaerobic electron transport in most purple and in some other photosynthetic bacteria and in at least one genus (Paracoccus) of halophilic, denitrifying bacteria.</text>
</comment>
<evidence type="ECO:0000313" key="10">
    <source>
        <dbReference type="Proteomes" id="UP000002429"/>
    </source>
</evidence>
<keyword evidence="2 7" id="KW-0004">4Fe-4S</keyword>
<dbReference type="KEGG" id="rme:Rmet_5167"/>
<keyword evidence="3 7" id="KW-0479">Metal-binding</keyword>
<protein>
    <recommendedName>
        <fullName evidence="7">High-potential iron-sulfur protein</fullName>
        <shortName evidence="7">HiPIP</shortName>
    </recommendedName>
</protein>
<dbReference type="GO" id="GO:0051539">
    <property type="term" value="F:4 iron, 4 sulfur cluster binding"/>
    <property type="evidence" value="ECO:0007669"/>
    <property type="project" value="UniProtKB-KW"/>
</dbReference>
<keyword evidence="4 7" id="KW-0249">Electron transport</keyword>
<evidence type="ECO:0000256" key="4">
    <source>
        <dbReference type="ARBA" id="ARBA00022982"/>
    </source>
</evidence>
<dbReference type="GO" id="GO:0019646">
    <property type="term" value="P:aerobic electron transport chain"/>
    <property type="evidence" value="ECO:0007669"/>
    <property type="project" value="InterPro"/>
</dbReference>
<evidence type="ECO:0000256" key="7">
    <source>
        <dbReference type="RuleBase" id="RU000620"/>
    </source>
</evidence>
<dbReference type="eggNOG" id="ENOG50330XW">
    <property type="taxonomic scope" value="Bacteria"/>
</dbReference>
<comment type="subunit">
    <text evidence="7">Homodimer.</text>
</comment>
<keyword evidence="5 7" id="KW-0408">Iron</keyword>
<name>Q1LCV0_CUPMC</name>
<dbReference type="HOGENOM" id="CLU_147871_0_0_4"/>
<dbReference type="EMBL" id="CP000353">
    <property type="protein sequence ID" value="ABF12026.1"/>
    <property type="molecule type" value="Genomic_DNA"/>
</dbReference>
<dbReference type="GO" id="GO:0009055">
    <property type="term" value="F:electron transfer activity"/>
    <property type="evidence" value="ECO:0007669"/>
    <property type="project" value="InterPro"/>
</dbReference>
<evidence type="ECO:0000256" key="6">
    <source>
        <dbReference type="ARBA" id="ARBA00023014"/>
    </source>
</evidence>
<reference evidence="10" key="1">
    <citation type="journal article" date="2010" name="PLoS ONE">
        <title>The complete genome sequence of Cupriavidus metallidurans strain CH34, a master survivalist in harsh and anthropogenic environments.</title>
        <authorList>
            <person name="Janssen P.J."/>
            <person name="Van Houdt R."/>
            <person name="Moors H."/>
            <person name="Monsieurs P."/>
            <person name="Morin N."/>
            <person name="Michaux A."/>
            <person name="Benotmane M.A."/>
            <person name="Leys N."/>
            <person name="Vallaeys T."/>
            <person name="Lapidus A."/>
            <person name="Monchy S."/>
            <person name="Medigue C."/>
            <person name="Taghavi S."/>
            <person name="McCorkle S."/>
            <person name="Dunn J."/>
            <person name="van der Lelie D."/>
            <person name="Mergeay M."/>
        </authorList>
    </citation>
    <scope>NUCLEOTIDE SEQUENCE [LARGE SCALE GENOMIC DNA]</scope>
    <source>
        <strain evidence="10">ATCC 43123 / DSM 2839 / NBRC 102507 / CH34</strain>
    </source>
</reference>
<dbReference type="Proteomes" id="UP000002429">
    <property type="component" value="Plasmid megaplasmid"/>
</dbReference>
<evidence type="ECO:0000313" key="9">
    <source>
        <dbReference type="EMBL" id="ABF12026.1"/>
    </source>
</evidence>
<gene>
    <name evidence="9" type="primary">hip</name>
    <name evidence="9" type="ordered locus">Rmet_5167</name>
</gene>
<comment type="similarity">
    <text evidence="7">Belongs to the high-potential iron-sulfur protein (HiPIP) family.</text>
</comment>
<dbReference type="GO" id="GO:0046872">
    <property type="term" value="F:metal ion binding"/>
    <property type="evidence" value="ECO:0007669"/>
    <property type="project" value="UniProtKB-KW"/>
</dbReference>
<accession>Q1LCV0</accession>
<evidence type="ECO:0000259" key="8">
    <source>
        <dbReference type="PROSITE" id="PS51373"/>
    </source>
</evidence>
<feature type="domain" description="High potential iron-sulfur proteins family profile" evidence="8">
    <location>
        <begin position="58"/>
        <end position="135"/>
    </location>
</feature>
<keyword evidence="9" id="KW-0614">Plasmid</keyword>
<dbReference type="AlphaFoldDB" id="Q1LCV0"/>
<keyword evidence="10" id="KW-1185">Reference proteome</keyword>
<dbReference type="PROSITE" id="PS51373">
    <property type="entry name" value="HIPIP"/>
    <property type="match status" value="1"/>
</dbReference>
<dbReference type="Gene3D" id="4.10.490.10">
    <property type="entry name" value="High potential iron-sulphur protein"/>
    <property type="match status" value="1"/>
</dbReference>
<proteinExistence type="inferred from homology"/>
<evidence type="ECO:0000256" key="2">
    <source>
        <dbReference type="ARBA" id="ARBA00022485"/>
    </source>
</evidence>
<geneLocation type="plasmid" evidence="9 10">
    <name>megaplasmid</name>
</geneLocation>
<dbReference type="SUPFAM" id="SSF57652">
    <property type="entry name" value="HIPIP (high potential iron protein)"/>
    <property type="match status" value="1"/>
</dbReference>
<evidence type="ECO:0000256" key="5">
    <source>
        <dbReference type="ARBA" id="ARBA00023004"/>
    </source>
</evidence>
<evidence type="ECO:0000256" key="3">
    <source>
        <dbReference type="ARBA" id="ARBA00022723"/>
    </source>
</evidence>
<keyword evidence="1 7" id="KW-0813">Transport</keyword>
<dbReference type="Pfam" id="PF01355">
    <property type="entry name" value="HIPIP"/>
    <property type="match status" value="1"/>
</dbReference>
<sequence length="135" mass="14538">MKIHSATRSRCRRLDALAHPCEFQPGGGIAMTNRRRFLSSISGVVLATVAGVDGKAEAQTTAKLDEKDPQAVALGYKHDTSKVDKAKFAKHDVSQKCSNCQLYQGKPGDAWGPCPIFAGKQVSANGWCNSYVKKA</sequence>
<dbReference type="InterPro" id="IPR000170">
    <property type="entry name" value="High_potential_FeS_prot"/>
</dbReference>
<organism evidence="9 10">
    <name type="scientific">Cupriavidus metallidurans (strain ATCC 43123 / DSM 2839 / NBRC 102507 / CH34)</name>
    <name type="common">Ralstonia metallidurans</name>
    <dbReference type="NCBI Taxonomy" id="266264"/>
    <lineage>
        <taxon>Bacteria</taxon>
        <taxon>Pseudomonadati</taxon>
        <taxon>Pseudomonadota</taxon>
        <taxon>Betaproteobacteria</taxon>
        <taxon>Burkholderiales</taxon>
        <taxon>Burkholderiaceae</taxon>
        <taxon>Cupriavidus</taxon>
    </lineage>
</organism>